<name>A0A4D7YZW0_AGRTU</name>
<proteinExistence type="predicted"/>
<gene>
    <name evidence="2" type="ORF">CFBP7129_06610</name>
</gene>
<organism evidence="2 3">
    <name type="scientific">Agrobacterium tumefaciens</name>
    <dbReference type="NCBI Taxonomy" id="358"/>
    <lineage>
        <taxon>Bacteria</taxon>
        <taxon>Pseudomonadati</taxon>
        <taxon>Pseudomonadota</taxon>
        <taxon>Alphaproteobacteria</taxon>
        <taxon>Hyphomicrobiales</taxon>
        <taxon>Rhizobiaceae</taxon>
        <taxon>Rhizobium/Agrobacterium group</taxon>
        <taxon>Agrobacterium</taxon>
        <taxon>Agrobacterium tumefaciens complex</taxon>
    </lineage>
</organism>
<protein>
    <submittedName>
        <fullName evidence="2">Uncharacterized protein</fullName>
    </submittedName>
</protein>
<dbReference type="EMBL" id="CP039922">
    <property type="protein sequence ID" value="QCL95353.1"/>
    <property type="molecule type" value="Genomic_DNA"/>
</dbReference>
<evidence type="ECO:0000256" key="1">
    <source>
        <dbReference type="SAM" id="MobiDB-lite"/>
    </source>
</evidence>
<feature type="region of interest" description="Disordered" evidence="1">
    <location>
        <begin position="167"/>
        <end position="192"/>
    </location>
</feature>
<reference evidence="2 3" key="1">
    <citation type="submission" date="2019-04" db="EMBL/GenBank/DDBJ databases">
        <title>Complete genome sequence of Agrobacterium tumefaciens CFBP7129.</title>
        <authorList>
            <person name="Haryono M."/>
            <person name="Lin Y.-C."/>
            <person name="Lai E.-M."/>
            <person name="Kuo C.-H."/>
        </authorList>
    </citation>
    <scope>NUCLEOTIDE SEQUENCE [LARGE SCALE GENOMIC DNA]</scope>
    <source>
        <strain evidence="2 3">CFBP7129</strain>
    </source>
</reference>
<dbReference type="Proteomes" id="UP000298649">
    <property type="component" value="Chromosome circular"/>
</dbReference>
<evidence type="ECO:0000313" key="2">
    <source>
        <dbReference type="EMBL" id="QCL95353.1"/>
    </source>
</evidence>
<dbReference type="AlphaFoldDB" id="A0A4D7YZW0"/>
<accession>A0A4D7YZW0</accession>
<sequence length="192" mass="21501">MFLCLGTVPVWAETSSQETILWKDLPGWSVRMDPSMGNACYVSSVYQDGTVVRLGFNFLNDVRQLYFSLGNAKWKSLEAGKEYPVRIQFDNNTPWDATASAINMNSVNHLHINTKDADFAQEFSKKLGLRAYYAGKQIVALRLKGTSRAIEEMLNCQDTVTKYLNSKSAPPKNADPFATTPSVKTSEDPFEL</sequence>
<evidence type="ECO:0000313" key="3">
    <source>
        <dbReference type="Proteomes" id="UP000298649"/>
    </source>
</evidence>